<evidence type="ECO:0000313" key="1">
    <source>
        <dbReference type="EMBL" id="WPE03613.1"/>
    </source>
</evidence>
<accession>A0AAF1C127</accession>
<dbReference type="EC" id="2.7.7.6" evidence="1"/>
<reference evidence="1" key="1">
    <citation type="submission" date="2023-09" db="EMBL/GenBank/DDBJ databases">
        <title>First record of a narnavirus from the entomogenous fungus of beauveria bassiana vuillemin.</title>
        <authorList>
            <person name="Zhang Z."/>
            <person name="Liu H."/>
            <person name="Xu M."/>
            <person name="Jia X."/>
            <person name="Lu Y."/>
            <person name="Sui L."/>
            <person name="Xie Z."/>
        </authorList>
    </citation>
    <scope>NUCLEOTIDE SEQUENCE</scope>
    <source>
        <strain evidence="1">BbSpV1</strain>
    </source>
</reference>
<keyword evidence="1" id="KW-0548">Nucleotidyltransferase</keyword>
<proteinExistence type="predicted"/>
<sequence length="175" mass="19911">MNLLLEATGKEFTFTPKVVLETIVPGKGTEDDKVIATGRDGRILWTGKAHKKSPKEGRKFTFPWFGPNVTGQIERKSKRFSYLVNRLSVEMLPKEAIKPLTRLAVQFHRLKWIDFKGLCKSVLSTLSQKVTFDGHSGVIRSRIKPYLLDKRKVLSSHSGIVVPLWDYRPKEAYVG</sequence>
<dbReference type="EMBL" id="OR737628">
    <property type="protein sequence ID" value="WPE03613.1"/>
    <property type="molecule type" value="Genomic_RNA"/>
</dbReference>
<name>A0AAF1C127_9VIRU</name>
<dbReference type="GO" id="GO:0003899">
    <property type="term" value="F:DNA-directed RNA polymerase activity"/>
    <property type="evidence" value="ECO:0007669"/>
    <property type="project" value="UniProtKB-EC"/>
</dbReference>
<organism evidence="1">
    <name type="scientific">Beauveria bassiana splipalmivirus 1</name>
    <dbReference type="NCBI Taxonomy" id="3096631"/>
    <lineage>
        <taxon>Viruses</taxon>
        <taxon>Riboviria</taxon>
        <taxon>Orthornavirae</taxon>
    </lineage>
</organism>
<keyword evidence="1" id="KW-0808">Transferase</keyword>
<keyword evidence="1" id="KW-0696">RNA-directed RNA polymerase</keyword>
<dbReference type="GO" id="GO:0003968">
    <property type="term" value="F:RNA-directed RNA polymerase activity"/>
    <property type="evidence" value="ECO:0007669"/>
    <property type="project" value="UniProtKB-KW"/>
</dbReference>
<protein>
    <submittedName>
        <fullName evidence="1">RNA-dependent RNA polymerase</fullName>
        <ecNumber evidence="1">2.7.7.6</ecNumber>
    </submittedName>
</protein>